<evidence type="ECO:0000256" key="1">
    <source>
        <dbReference type="SAM" id="MobiDB-lite"/>
    </source>
</evidence>
<sequence length="115" mass="12974">MEAGTAVTATPVVLAAAREAQAAVPSPGPRASLRMRPLSSTPEIRRTTLDEGVDQGHDLHHKITTGRDNHHHHRLRRGRRPRHWWTTDASLKSVKQVLVKAEAPSLPKPRRRRRR</sequence>
<accession>A0A131YCA9</accession>
<feature type="region of interest" description="Disordered" evidence="1">
    <location>
        <begin position="20"/>
        <end position="80"/>
    </location>
</feature>
<dbReference type="EMBL" id="GEDV01012020">
    <property type="protein sequence ID" value="JAP76537.1"/>
    <property type="molecule type" value="Transcribed_RNA"/>
</dbReference>
<name>A0A131YCA9_RHIAP</name>
<feature type="compositionally biased region" description="Basic and acidic residues" evidence="1">
    <location>
        <begin position="43"/>
        <end position="58"/>
    </location>
</feature>
<dbReference type="AlphaFoldDB" id="A0A131YCA9"/>
<reference evidence="2" key="1">
    <citation type="journal article" date="2016" name="Ticks Tick Borne Dis.">
        <title>De novo assembly and annotation of the salivary gland transcriptome of Rhipicephalus appendiculatus male and female ticks during blood feeding.</title>
        <authorList>
            <person name="de Castro M.H."/>
            <person name="de Klerk D."/>
            <person name="Pienaar R."/>
            <person name="Latif A.A."/>
            <person name="Rees D.J."/>
            <person name="Mans B.J."/>
        </authorList>
    </citation>
    <scope>NUCLEOTIDE SEQUENCE</scope>
    <source>
        <tissue evidence="2">Salivary glands</tissue>
    </source>
</reference>
<feature type="compositionally biased region" description="Basic residues" evidence="1">
    <location>
        <begin position="59"/>
        <end position="80"/>
    </location>
</feature>
<proteinExistence type="predicted"/>
<organism evidence="2">
    <name type="scientific">Rhipicephalus appendiculatus</name>
    <name type="common">Brown ear tick</name>
    <dbReference type="NCBI Taxonomy" id="34631"/>
    <lineage>
        <taxon>Eukaryota</taxon>
        <taxon>Metazoa</taxon>
        <taxon>Ecdysozoa</taxon>
        <taxon>Arthropoda</taxon>
        <taxon>Chelicerata</taxon>
        <taxon>Arachnida</taxon>
        <taxon>Acari</taxon>
        <taxon>Parasitiformes</taxon>
        <taxon>Ixodida</taxon>
        <taxon>Ixodoidea</taxon>
        <taxon>Ixodidae</taxon>
        <taxon>Rhipicephalinae</taxon>
        <taxon>Rhipicephalus</taxon>
        <taxon>Rhipicephalus</taxon>
    </lineage>
</organism>
<protein>
    <submittedName>
        <fullName evidence="2">Uncharacterized protein</fullName>
    </submittedName>
</protein>
<evidence type="ECO:0000313" key="2">
    <source>
        <dbReference type="EMBL" id="JAP76537.1"/>
    </source>
</evidence>